<comment type="caution">
    <text evidence="2">The sequence shown here is derived from an EMBL/GenBank/DDBJ whole genome shotgun (WGS) entry which is preliminary data.</text>
</comment>
<evidence type="ECO:0000313" key="2">
    <source>
        <dbReference type="EMBL" id="GKV49597.1"/>
    </source>
</evidence>
<sequence length="192" mass="21936">MGDHILFDSKAPKATRLSSDGKEEQNPLLAIWLQKDRLVKSLIVATLSLAIRNFTIGLKYARDVWKALEEHFANSSKERARDLLRQLREVKRDEHPTHDAYLQKINMISNELAAIKEPLDDGDKVYWSLNGLGDKYDSFVTPMQRHKNLLSNEKQVFTAHHRRGPYNNHSPRGRGQSRGRGVSCPIGIRVAK</sequence>
<evidence type="ECO:0000256" key="1">
    <source>
        <dbReference type="SAM" id="MobiDB-lite"/>
    </source>
</evidence>
<feature type="region of interest" description="Disordered" evidence="1">
    <location>
        <begin position="162"/>
        <end position="192"/>
    </location>
</feature>
<dbReference type="PANTHER" id="PTHR47481:SF10">
    <property type="entry name" value="COPIA-LIKE POLYPROTEIN_RETROTRANSPOSON"/>
    <property type="match status" value="1"/>
</dbReference>
<name>A0AAV5MLY4_9ROSI</name>
<dbReference type="PANTHER" id="PTHR47481">
    <property type="match status" value="1"/>
</dbReference>
<dbReference type="AlphaFoldDB" id="A0AAV5MLY4"/>
<gene>
    <name evidence="2" type="ORF">SLEP1_g56337</name>
</gene>
<dbReference type="Proteomes" id="UP001054252">
    <property type="component" value="Unassembled WGS sequence"/>
</dbReference>
<accession>A0AAV5MLY4</accession>
<dbReference type="EMBL" id="BPVZ01000306">
    <property type="protein sequence ID" value="GKV49597.1"/>
    <property type="molecule type" value="Genomic_DNA"/>
</dbReference>
<keyword evidence="3" id="KW-1185">Reference proteome</keyword>
<protein>
    <submittedName>
        <fullName evidence="2">Uncharacterized protein</fullName>
    </submittedName>
</protein>
<proteinExistence type="predicted"/>
<organism evidence="2 3">
    <name type="scientific">Rubroshorea leprosula</name>
    <dbReference type="NCBI Taxonomy" id="152421"/>
    <lineage>
        <taxon>Eukaryota</taxon>
        <taxon>Viridiplantae</taxon>
        <taxon>Streptophyta</taxon>
        <taxon>Embryophyta</taxon>
        <taxon>Tracheophyta</taxon>
        <taxon>Spermatophyta</taxon>
        <taxon>Magnoliopsida</taxon>
        <taxon>eudicotyledons</taxon>
        <taxon>Gunneridae</taxon>
        <taxon>Pentapetalae</taxon>
        <taxon>rosids</taxon>
        <taxon>malvids</taxon>
        <taxon>Malvales</taxon>
        <taxon>Dipterocarpaceae</taxon>
        <taxon>Rubroshorea</taxon>
    </lineage>
</organism>
<dbReference type="Pfam" id="PF14223">
    <property type="entry name" value="Retrotran_gag_2"/>
    <property type="match status" value="1"/>
</dbReference>
<reference evidence="2 3" key="1">
    <citation type="journal article" date="2021" name="Commun. Biol.">
        <title>The genome of Shorea leprosula (Dipterocarpaceae) highlights the ecological relevance of drought in aseasonal tropical rainforests.</title>
        <authorList>
            <person name="Ng K.K.S."/>
            <person name="Kobayashi M.J."/>
            <person name="Fawcett J.A."/>
            <person name="Hatakeyama M."/>
            <person name="Paape T."/>
            <person name="Ng C.H."/>
            <person name="Ang C.C."/>
            <person name="Tnah L.H."/>
            <person name="Lee C.T."/>
            <person name="Nishiyama T."/>
            <person name="Sese J."/>
            <person name="O'Brien M.J."/>
            <person name="Copetti D."/>
            <person name="Mohd Noor M.I."/>
            <person name="Ong R.C."/>
            <person name="Putra M."/>
            <person name="Sireger I.Z."/>
            <person name="Indrioko S."/>
            <person name="Kosugi Y."/>
            <person name="Izuno A."/>
            <person name="Isagi Y."/>
            <person name="Lee S.L."/>
            <person name="Shimizu K.K."/>
        </authorList>
    </citation>
    <scope>NUCLEOTIDE SEQUENCE [LARGE SCALE GENOMIC DNA]</scope>
    <source>
        <strain evidence="2">214</strain>
    </source>
</reference>
<evidence type="ECO:0000313" key="3">
    <source>
        <dbReference type="Proteomes" id="UP001054252"/>
    </source>
</evidence>